<reference evidence="9" key="1">
    <citation type="submission" date="2020-05" db="EMBL/GenBank/DDBJ databases">
        <title>Genomic Encyclopedia of Type Strains, Phase IV (KMG-V): Genome sequencing to study the core and pangenomes of soil and plant-associated prokaryotes.</title>
        <authorList>
            <person name="Whitman W."/>
        </authorList>
    </citation>
    <scope>NUCLEOTIDE SEQUENCE</scope>
    <source>
        <strain evidence="9">16F</strain>
    </source>
</reference>
<proteinExistence type="inferred from homology"/>
<keyword evidence="9" id="KW-0645">Protease</keyword>
<dbReference type="Pfam" id="PF01694">
    <property type="entry name" value="Rhomboid"/>
    <property type="match status" value="1"/>
</dbReference>
<dbReference type="AlphaFoldDB" id="A0A8J8G459"/>
<dbReference type="GO" id="GO:0004252">
    <property type="term" value="F:serine-type endopeptidase activity"/>
    <property type="evidence" value="ECO:0007669"/>
    <property type="project" value="InterPro"/>
</dbReference>
<dbReference type="InterPro" id="IPR050925">
    <property type="entry name" value="Rhomboid_protease_S54"/>
</dbReference>
<keyword evidence="5 7" id="KW-1133">Transmembrane helix</keyword>
<evidence type="ECO:0000256" key="2">
    <source>
        <dbReference type="ARBA" id="ARBA00009045"/>
    </source>
</evidence>
<dbReference type="SUPFAM" id="SSF144091">
    <property type="entry name" value="Rhomboid-like"/>
    <property type="match status" value="1"/>
</dbReference>
<feature type="transmembrane region" description="Helical" evidence="7">
    <location>
        <begin position="96"/>
        <end position="116"/>
    </location>
</feature>
<dbReference type="GO" id="GO:0016020">
    <property type="term" value="C:membrane"/>
    <property type="evidence" value="ECO:0007669"/>
    <property type="project" value="UniProtKB-SubCell"/>
</dbReference>
<comment type="similarity">
    <text evidence="2">Belongs to the peptidase S54 family.</text>
</comment>
<keyword evidence="3 7" id="KW-0812">Transmembrane</keyword>
<evidence type="ECO:0000256" key="3">
    <source>
        <dbReference type="ARBA" id="ARBA00022692"/>
    </source>
</evidence>
<keyword evidence="6 7" id="KW-0472">Membrane</keyword>
<keyword evidence="10" id="KW-1185">Reference proteome</keyword>
<dbReference type="PANTHER" id="PTHR43731">
    <property type="entry name" value="RHOMBOID PROTEASE"/>
    <property type="match status" value="1"/>
</dbReference>
<evidence type="ECO:0000256" key="4">
    <source>
        <dbReference type="ARBA" id="ARBA00022801"/>
    </source>
</evidence>
<dbReference type="Gene3D" id="1.20.1540.10">
    <property type="entry name" value="Rhomboid-like"/>
    <property type="match status" value="1"/>
</dbReference>
<comment type="caution">
    <text evidence="9">The sequence shown here is derived from an EMBL/GenBank/DDBJ whole genome shotgun (WGS) entry which is preliminary data.</text>
</comment>
<organism evidence="9 10">
    <name type="scientific">Frigoriflavimonas asaccharolytica</name>
    <dbReference type="NCBI Taxonomy" id="2735899"/>
    <lineage>
        <taxon>Bacteria</taxon>
        <taxon>Pseudomonadati</taxon>
        <taxon>Bacteroidota</taxon>
        <taxon>Flavobacteriia</taxon>
        <taxon>Flavobacteriales</taxon>
        <taxon>Weeksellaceae</taxon>
        <taxon>Frigoriflavimonas</taxon>
    </lineage>
</organism>
<gene>
    <name evidence="9" type="ORF">HNQ03_000203</name>
</gene>
<dbReference type="GO" id="GO:0006508">
    <property type="term" value="P:proteolysis"/>
    <property type="evidence" value="ECO:0007669"/>
    <property type="project" value="UniProtKB-KW"/>
</dbReference>
<keyword evidence="4" id="KW-0378">Hydrolase</keyword>
<feature type="transmembrane region" description="Helical" evidence="7">
    <location>
        <begin position="128"/>
        <end position="152"/>
    </location>
</feature>
<feature type="transmembrane region" description="Helical" evidence="7">
    <location>
        <begin position="66"/>
        <end position="84"/>
    </location>
</feature>
<dbReference type="Proteomes" id="UP000610746">
    <property type="component" value="Unassembled WGS sequence"/>
</dbReference>
<protein>
    <submittedName>
        <fullName evidence="9">Membrane associated rhomboid family serine protease</fullName>
    </submittedName>
</protein>
<accession>A0A8J8G459</accession>
<evidence type="ECO:0000256" key="1">
    <source>
        <dbReference type="ARBA" id="ARBA00004141"/>
    </source>
</evidence>
<evidence type="ECO:0000256" key="5">
    <source>
        <dbReference type="ARBA" id="ARBA00022989"/>
    </source>
</evidence>
<dbReference type="RefSeq" id="WP_226927403.1">
    <property type="nucleotide sequence ID" value="NZ_JABSNO010000001.1"/>
</dbReference>
<sequence length="218" mass="24372">MFRNMFGQLTPITKNIIILNVIMYLASNFFMQDKMYELFSAFYVESPYFKVWQVVTHMFMHAPFDGGAGIMHIVFNMFTLLSFGPIIEKILGEKKFVILYFLSGFGAFALHCLWNYFEIAEHGANINIIYGTPLVGASGAIAGIVAAFTMIAPDSKIAIMFIPIGIKAKYLMTAALVASLYFGINGEAGGIAHFAHIGGAIVGFIYMYFWKKDKYRIA</sequence>
<evidence type="ECO:0000313" key="9">
    <source>
        <dbReference type="EMBL" id="NRS91138.1"/>
    </source>
</evidence>
<evidence type="ECO:0000256" key="7">
    <source>
        <dbReference type="SAM" id="Phobius"/>
    </source>
</evidence>
<evidence type="ECO:0000259" key="8">
    <source>
        <dbReference type="Pfam" id="PF01694"/>
    </source>
</evidence>
<dbReference type="PANTHER" id="PTHR43731:SF14">
    <property type="entry name" value="PRESENILIN-ASSOCIATED RHOMBOID-LIKE PROTEIN, MITOCHONDRIAL"/>
    <property type="match status" value="1"/>
</dbReference>
<evidence type="ECO:0000256" key="6">
    <source>
        <dbReference type="ARBA" id="ARBA00023136"/>
    </source>
</evidence>
<name>A0A8J8G459_9FLAO</name>
<feature type="transmembrane region" description="Helical" evidence="7">
    <location>
        <begin position="190"/>
        <end position="209"/>
    </location>
</feature>
<evidence type="ECO:0000313" key="10">
    <source>
        <dbReference type="Proteomes" id="UP000610746"/>
    </source>
</evidence>
<feature type="transmembrane region" description="Helical" evidence="7">
    <location>
        <begin position="164"/>
        <end position="184"/>
    </location>
</feature>
<dbReference type="EMBL" id="JABSNO010000001">
    <property type="protein sequence ID" value="NRS91138.1"/>
    <property type="molecule type" value="Genomic_DNA"/>
</dbReference>
<feature type="domain" description="Peptidase S54 rhomboid" evidence="8">
    <location>
        <begin position="50"/>
        <end position="209"/>
    </location>
</feature>
<feature type="transmembrane region" description="Helical" evidence="7">
    <location>
        <begin position="12"/>
        <end position="31"/>
    </location>
</feature>
<comment type="subcellular location">
    <subcellularLocation>
        <location evidence="1">Membrane</location>
        <topology evidence="1">Multi-pass membrane protein</topology>
    </subcellularLocation>
</comment>
<dbReference type="InterPro" id="IPR022764">
    <property type="entry name" value="Peptidase_S54_rhomboid_dom"/>
</dbReference>
<dbReference type="InterPro" id="IPR035952">
    <property type="entry name" value="Rhomboid-like_sf"/>
</dbReference>